<feature type="domain" description="AMP-binding enzyme C-terminal" evidence="6">
    <location>
        <begin position="199"/>
        <end position="274"/>
    </location>
</feature>
<evidence type="ECO:0000256" key="4">
    <source>
        <dbReference type="ARBA" id="ARBA00022840"/>
    </source>
</evidence>
<evidence type="ECO:0000256" key="1">
    <source>
        <dbReference type="ARBA" id="ARBA00006432"/>
    </source>
</evidence>
<dbReference type="InterPro" id="IPR045851">
    <property type="entry name" value="AMP-bd_C_sf"/>
</dbReference>
<proteinExistence type="inferred from homology"/>
<evidence type="ECO:0000256" key="3">
    <source>
        <dbReference type="ARBA" id="ARBA00022741"/>
    </source>
</evidence>
<evidence type="ECO:0000256" key="2">
    <source>
        <dbReference type="ARBA" id="ARBA00022598"/>
    </source>
</evidence>
<evidence type="ECO:0000259" key="5">
    <source>
        <dbReference type="Pfam" id="PF00501"/>
    </source>
</evidence>
<dbReference type="PANTHER" id="PTHR24096">
    <property type="entry name" value="LONG-CHAIN-FATTY-ACID--COA LIGASE"/>
    <property type="match status" value="1"/>
</dbReference>
<keyword evidence="8" id="KW-1185">Reference proteome</keyword>
<accession>A0A9P9Z4N8</accession>
<dbReference type="Pfam" id="PF00501">
    <property type="entry name" value="AMP-binding"/>
    <property type="match status" value="1"/>
</dbReference>
<dbReference type="InterPro" id="IPR025110">
    <property type="entry name" value="AMP-bd_C"/>
</dbReference>
<dbReference type="InterPro" id="IPR042099">
    <property type="entry name" value="ANL_N_sf"/>
</dbReference>
<keyword evidence="4" id="KW-0067">ATP-binding</keyword>
<comment type="similarity">
    <text evidence="1">Belongs to the ATP-dependent AMP-binding enzyme family.</text>
</comment>
<sequence>MSIGAELVLFPKYDLDLVASAVKKSPPTFLPAVPPIYDQLARAASRGTLDLSTVRFAISGAMSLPVATVDRWEAATGGLLVEGYGMTESSPVALGNPIGPSRRPGTVGVPFPSTDIRIVDPDDPETDLPLGETGELLLRGPQVFEGYWNRPGDTAATLLDGGWLRTGDIASVSADGFVTIVDRLKEIIITGGFNVSPSEVEDVLVSHPDIEGAAVVALPKPRGGEDVAAAIVLRDGVQLEPEAVRDFCKSRLAAYKVPRRIVVVDELPRSLIGKVLRREVRERLLAS</sequence>
<name>A0A9P9Z4N8_9POAL</name>
<dbReference type="GO" id="GO:0016405">
    <property type="term" value="F:CoA-ligase activity"/>
    <property type="evidence" value="ECO:0007669"/>
    <property type="project" value="TreeGrafter"/>
</dbReference>
<dbReference type="InterPro" id="IPR000873">
    <property type="entry name" value="AMP-dep_synth/lig_dom"/>
</dbReference>
<comment type="caution">
    <text evidence="7">The sequence shown here is derived from an EMBL/GenBank/DDBJ whole genome shotgun (WGS) entry which is preliminary data.</text>
</comment>
<organism evidence="7 8">
    <name type="scientific">Rhynchospora breviuscula</name>
    <dbReference type="NCBI Taxonomy" id="2022672"/>
    <lineage>
        <taxon>Eukaryota</taxon>
        <taxon>Viridiplantae</taxon>
        <taxon>Streptophyta</taxon>
        <taxon>Embryophyta</taxon>
        <taxon>Tracheophyta</taxon>
        <taxon>Spermatophyta</taxon>
        <taxon>Magnoliopsida</taxon>
        <taxon>Liliopsida</taxon>
        <taxon>Poales</taxon>
        <taxon>Cyperaceae</taxon>
        <taxon>Cyperoideae</taxon>
        <taxon>Rhynchosporeae</taxon>
        <taxon>Rhynchospora</taxon>
    </lineage>
</organism>
<dbReference type="OrthoDB" id="664804at2759"/>
<keyword evidence="2" id="KW-0436">Ligase</keyword>
<evidence type="ECO:0000313" key="8">
    <source>
        <dbReference type="Proteomes" id="UP001151287"/>
    </source>
</evidence>
<dbReference type="SUPFAM" id="SSF56801">
    <property type="entry name" value="Acetyl-CoA synthetase-like"/>
    <property type="match status" value="1"/>
</dbReference>
<dbReference type="AlphaFoldDB" id="A0A9P9Z4N8"/>
<dbReference type="Gene3D" id="3.30.300.30">
    <property type="match status" value="1"/>
</dbReference>
<gene>
    <name evidence="7" type="ORF">LUZ63_023109</name>
</gene>
<reference evidence="7" key="1">
    <citation type="journal article" date="2022" name="Cell">
        <title>Repeat-based holocentromeres influence genome architecture and karyotype evolution.</title>
        <authorList>
            <person name="Hofstatter P.G."/>
            <person name="Thangavel G."/>
            <person name="Lux T."/>
            <person name="Neumann P."/>
            <person name="Vondrak T."/>
            <person name="Novak P."/>
            <person name="Zhang M."/>
            <person name="Costa L."/>
            <person name="Castellani M."/>
            <person name="Scott A."/>
            <person name="Toegelov H."/>
            <person name="Fuchs J."/>
            <person name="Mata-Sucre Y."/>
            <person name="Dias Y."/>
            <person name="Vanzela A.L.L."/>
            <person name="Huettel B."/>
            <person name="Almeida C.C.S."/>
            <person name="Simkova H."/>
            <person name="Souza G."/>
            <person name="Pedrosa-Harand A."/>
            <person name="Macas J."/>
            <person name="Mayer K.F.X."/>
            <person name="Houben A."/>
            <person name="Marques A."/>
        </authorList>
    </citation>
    <scope>NUCLEOTIDE SEQUENCE</scope>
    <source>
        <strain evidence="7">RhyBre1mFocal</strain>
    </source>
</reference>
<keyword evidence="3" id="KW-0547">Nucleotide-binding</keyword>
<dbReference type="Pfam" id="PF13193">
    <property type="entry name" value="AMP-binding_C"/>
    <property type="match status" value="1"/>
</dbReference>
<evidence type="ECO:0000259" key="6">
    <source>
        <dbReference type="Pfam" id="PF13193"/>
    </source>
</evidence>
<dbReference type="GO" id="GO:0005524">
    <property type="term" value="F:ATP binding"/>
    <property type="evidence" value="ECO:0007669"/>
    <property type="project" value="UniProtKB-KW"/>
</dbReference>
<dbReference type="GO" id="GO:0016878">
    <property type="term" value="F:acid-thiol ligase activity"/>
    <property type="evidence" value="ECO:0007669"/>
    <property type="project" value="UniProtKB-ARBA"/>
</dbReference>
<evidence type="ECO:0008006" key="9">
    <source>
        <dbReference type="Google" id="ProtNLM"/>
    </source>
</evidence>
<protein>
    <recommendedName>
        <fullName evidence="9">Long-chain-fatty-acid--CoA ligase</fullName>
    </recommendedName>
</protein>
<dbReference type="FunFam" id="3.30.300.30:FF:000008">
    <property type="entry name" value="2,3-dihydroxybenzoate-AMP ligase"/>
    <property type="match status" value="1"/>
</dbReference>
<dbReference type="Proteomes" id="UP001151287">
    <property type="component" value="Unassembled WGS sequence"/>
</dbReference>
<dbReference type="EMBL" id="JAMQYH010000955">
    <property type="protein sequence ID" value="KAJ1681666.1"/>
    <property type="molecule type" value="Genomic_DNA"/>
</dbReference>
<evidence type="ECO:0000313" key="7">
    <source>
        <dbReference type="EMBL" id="KAJ1681666.1"/>
    </source>
</evidence>
<dbReference type="Gene3D" id="3.40.50.12780">
    <property type="entry name" value="N-terminal domain of ligase-like"/>
    <property type="match status" value="1"/>
</dbReference>
<feature type="domain" description="AMP-dependent synthetase/ligase" evidence="5">
    <location>
        <begin position="2"/>
        <end position="148"/>
    </location>
</feature>